<dbReference type="PANTHER" id="PTHR43628:SF11">
    <property type="entry name" value="PROTEIN DSF2"/>
    <property type="match status" value="1"/>
</dbReference>
<dbReference type="RefSeq" id="XP_056793747.1">
    <property type="nucleotide sequence ID" value="XM_056931716.1"/>
</dbReference>
<feature type="compositionally biased region" description="Basic and acidic residues" evidence="1">
    <location>
        <begin position="610"/>
        <end position="620"/>
    </location>
</feature>
<keyword evidence="2" id="KW-0812">Transmembrane</keyword>
<dbReference type="InterPro" id="IPR006597">
    <property type="entry name" value="Sel1-like"/>
</dbReference>
<feature type="compositionally biased region" description="Basic and acidic residues" evidence="1">
    <location>
        <begin position="289"/>
        <end position="298"/>
    </location>
</feature>
<dbReference type="PANTHER" id="PTHR43628">
    <property type="entry name" value="ACTIVATOR OF C KINASE PROTEIN 1-RELATED"/>
    <property type="match status" value="1"/>
</dbReference>
<dbReference type="EMBL" id="JAPWDQ010000002">
    <property type="protein sequence ID" value="KAJ5493367.1"/>
    <property type="molecule type" value="Genomic_DNA"/>
</dbReference>
<feature type="compositionally biased region" description="Polar residues" evidence="1">
    <location>
        <begin position="621"/>
        <end position="643"/>
    </location>
</feature>
<keyword evidence="2" id="KW-0472">Membrane</keyword>
<evidence type="ECO:0008006" key="5">
    <source>
        <dbReference type="Google" id="ProtNLM"/>
    </source>
</evidence>
<feature type="compositionally biased region" description="Pro residues" evidence="1">
    <location>
        <begin position="588"/>
        <end position="605"/>
    </location>
</feature>
<proteinExistence type="predicted"/>
<feature type="region of interest" description="Disordered" evidence="1">
    <location>
        <begin position="174"/>
        <end position="501"/>
    </location>
</feature>
<keyword evidence="4" id="KW-1185">Reference proteome</keyword>
<feature type="compositionally biased region" description="Basic and acidic residues" evidence="1">
    <location>
        <begin position="223"/>
        <end position="240"/>
    </location>
</feature>
<feature type="region of interest" description="Disordered" evidence="1">
    <location>
        <begin position="573"/>
        <end position="643"/>
    </location>
</feature>
<dbReference type="SMART" id="SM00671">
    <property type="entry name" value="SEL1"/>
    <property type="match status" value="3"/>
</dbReference>
<reference evidence="3" key="1">
    <citation type="submission" date="2022-12" db="EMBL/GenBank/DDBJ databases">
        <authorList>
            <person name="Petersen C."/>
        </authorList>
    </citation>
    <scope>NUCLEOTIDE SEQUENCE</scope>
    <source>
        <strain evidence="3">IBT 30728</strain>
    </source>
</reference>
<feature type="compositionally biased region" description="Basic and acidic residues" evidence="1">
    <location>
        <begin position="844"/>
        <end position="854"/>
    </location>
</feature>
<keyword evidence="2" id="KW-1133">Transmembrane helix</keyword>
<feature type="transmembrane region" description="Helical" evidence="2">
    <location>
        <begin position="43"/>
        <end position="65"/>
    </location>
</feature>
<dbReference type="Proteomes" id="UP001148312">
    <property type="component" value="Unassembled WGS sequence"/>
</dbReference>
<feature type="compositionally biased region" description="Low complexity" evidence="1">
    <location>
        <begin position="573"/>
        <end position="587"/>
    </location>
</feature>
<feature type="region of interest" description="Disordered" evidence="1">
    <location>
        <begin position="831"/>
        <end position="872"/>
    </location>
</feature>
<dbReference type="SUPFAM" id="SSF81901">
    <property type="entry name" value="HCP-like"/>
    <property type="match status" value="1"/>
</dbReference>
<dbReference type="GO" id="GO:0032153">
    <property type="term" value="C:cell division site"/>
    <property type="evidence" value="ECO:0007669"/>
    <property type="project" value="TreeGrafter"/>
</dbReference>
<dbReference type="InterPro" id="IPR052945">
    <property type="entry name" value="Mitotic_Regulator"/>
</dbReference>
<protein>
    <recommendedName>
        <fullName evidence="5">Cell cycle inhibitor Nif1</fullName>
    </recommendedName>
</protein>
<comment type="caution">
    <text evidence="3">The sequence shown here is derived from an EMBL/GenBank/DDBJ whole genome shotgun (WGS) entry which is preliminary data.</text>
</comment>
<name>A0A9W9XI20_9EURO</name>
<feature type="compositionally biased region" description="Low complexity" evidence="1">
    <location>
        <begin position="419"/>
        <end position="445"/>
    </location>
</feature>
<evidence type="ECO:0000256" key="1">
    <source>
        <dbReference type="SAM" id="MobiDB-lite"/>
    </source>
</evidence>
<evidence type="ECO:0000313" key="3">
    <source>
        <dbReference type="EMBL" id="KAJ5493367.1"/>
    </source>
</evidence>
<feature type="compositionally biased region" description="Polar residues" evidence="1">
    <location>
        <begin position="311"/>
        <end position="323"/>
    </location>
</feature>
<gene>
    <name evidence="3" type="ORF">N7539_002113</name>
</gene>
<feature type="compositionally biased region" description="Polar residues" evidence="1">
    <location>
        <begin position="399"/>
        <end position="408"/>
    </location>
</feature>
<dbReference type="GeneID" id="81621965"/>
<organism evidence="3 4">
    <name type="scientific">Penicillium diatomitis</name>
    <dbReference type="NCBI Taxonomy" id="2819901"/>
    <lineage>
        <taxon>Eukaryota</taxon>
        <taxon>Fungi</taxon>
        <taxon>Dikarya</taxon>
        <taxon>Ascomycota</taxon>
        <taxon>Pezizomycotina</taxon>
        <taxon>Eurotiomycetes</taxon>
        <taxon>Eurotiomycetidae</taxon>
        <taxon>Eurotiales</taxon>
        <taxon>Aspergillaceae</taxon>
        <taxon>Penicillium</taxon>
    </lineage>
</organism>
<feature type="region of interest" description="Disordered" evidence="1">
    <location>
        <begin position="519"/>
        <end position="560"/>
    </location>
</feature>
<feature type="compositionally biased region" description="Polar residues" evidence="1">
    <location>
        <begin position="363"/>
        <end position="379"/>
    </location>
</feature>
<feature type="compositionally biased region" description="Polar residues" evidence="1">
    <location>
        <begin position="446"/>
        <end position="460"/>
    </location>
</feature>
<evidence type="ECO:0000313" key="4">
    <source>
        <dbReference type="Proteomes" id="UP001148312"/>
    </source>
</evidence>
<dbReference type="AlphaFoldDB" id="A0A9W9XI20"/>
<dbReference type="Pfam" id="PF08238">
    <property type="entry name" value="Sel1"/>
    <property type="match status" value="3"/>
</dbReference>
<evidence type="ECO:0000256" key="2">
    <source>
        <dbReference type="SAM" id="Phobius"/>
    </source>
</evidence>
<dbReference type="InterPro" id="IPR011990">
    <property type="entry name" value="TPR-like_helical_dom_sf"/>
</dbReference>
<feature type="compositionally biased region" description="Basic residues" evidence="1">
    <location>
        <begin position="855"/>
        <end position="872"/>
    </location>
</feature>
<dbReference type="Gene3D" id="1.25.40.10">
    <property type="entry name" value="Tetratricopeptide repeat domain"/>
    <property type="match status" value="1"/>
</dbReference>
<sequence length="872" mass="95285">MDQWTPKSLPVTIWDVRPTASSLVHRGIVRASTDSNFLPTARLLFLAALFVNTATLSLCLSLFPFCARIKALSSSCLGVICEFDSQIIPYLFKTPTFGRTRLDETNQIALASFFTTNLHVVPQELGRHPLHLSRYFAGRLAISAHRTLRWGSPPTLSPLDAFAAQGRLLAKQLDESRRRDRRMSRLPPSSVARSLSIPRPGYFRAPSSDSQVDTLTRKPTLRARPDPEEPKYRPISEHPRFSSISHPSQDGDPDEEGKDELDQDGNEDEQQDTPRTIMVQSSAMSFDIPRADSPEHDPSLATGIDGASPESEANNSRMSSTDSVGRLLIPRNLAPPVSPGSRPPSRTRVLNTESSDDDYSSSNGGSTFSKPRKLSSGSAVSAPYSPMSNYPFRVHPRSPSLSSETSVASYLPRPSFNFSRPLSRSSTSLSAPGPSATSEPATTPTMGSQHQRWDRQSQQLHRPGKPAPIIVPIASDGTPKSPGDEDQPSSATYTYAKYDLPRGRAVSRNSVVFAGLQTPHFEWQEPLFENSPPRHSEEIPRSARTPPPSHTRVENSPKPHSMYEVTAAPVAVSVSGPSQSSGAAQAPESPPRAAPSPAIVSPPRPSTESARPKTSEKDETVSSADSASTLRPQTAMTQVSKTSSLTLTADDHVTKGIELHEAGSLNESTYHLRIAAKQNSPRGMLLYALACRHGWGMRANQQEGVRWLRKAVDSVGLEMLANPDAPGASQAKELEKAFKTQFALSIYELGVSHLNGWGTEQDKSLALRCFEIAGQWGDTDAMAEAGFCYAEGVGCKKDLKKAAHFYREAEARGMSMVGNSWIYKAKYMGDNEARGGRSRGRTVSSEKKSNSEKKPRSKSRTRGLFQRKKVCR</sequence>
<feature type="compositionally biased region" description="Basic and acidic residues" evidence="1">
    <location>
        <begin position="532"/>
        <end position="541"/>
    </location>
</feature>
<accession>A0A9W9XI20</accession>
<dbReference type="GO" id="GO:0010972">
    <property type="term" value="P:negative regulation of G2/M transition of mitotic cell cycle"/>
    <property type="evidence" value="ECO:0007669"/>
    <property type="project" value="TreeGrafter"/>
</dbReference>
<reference evidence="3" key="2">
    <citation type="journal article" date="2023" name="IMA Fungus">
        <title>Comparative genomic study of the Penicillium genus elucidates a diverse pangenome and 15 lateral gene transfer events.</title>
        <authorList>
            <person name="Petersen C."/>
            <person name="Sorensen T."/>
            <person name="Nielsen M.R."/>
            <person name="Sondergaard T.E."/>
            <person name="Sorensen J.L."/>
            <person name="Fitzpatrick D.A."/>
            <person name="Frisvad J.C."/>
            <person name="Nielsen K.L."/>
        </authorList>
    </citation>
    <scope>NUCLEOTIDE SEQUENCE</scope>
    <source>
        <strain evidence="3">IBT 30728</strain>
    </source>
</reference>
<feature type="compositionally biased region" description="Acidic residues" evidence="1">
    <location>
        <begin position="251"/>
        <end position="271"/>
    </location>
</feature>